<accession>A0ABR9W2U8</accession>
<keyword evidence="2" id="KW-0812">Transmembrane</keyword>
<keyword evidence="2" id="KW-1133">Transmembrane helix</keyword>
<dbReference type="Proteomes" id="UP000644727">
    <property type="component" value="Unassembled WGS sequence"/>
</dbReference>
<feature type="transmembrane region" description="Helical" evidence="2">
    <location>
        <begin position="64"/>
        <end position="86"/>
    </location>
</feature>
<protein>
    <submittedName>
        <fullName evidence="3">Uncharacterized protein</fullName>
    </submittedName>
</protein>
<feature type="region of interest" description="Disordered" evidence="1">
    <location>
        <begin position="97"/>
        <end position="124"/>
    </location>
</feature>
<name>A0ABR9W2U8_9MICO</name>
<keyword evidence="4" id="KW-1185">Reference proteome</keyword>
<evidence type="ECO:0000256" key="1">
    <source>
        <dbReference type="SAM" id="MobiDB-lite"/>
    </source>
</evidence>
<evidence type="ECO:0000313" key="4">
    <source>
        <dbReference type="Proteomes" id="UP000644727"/>
    </source>
</evidence>
<evidence type="ECO:0000256" key="2">
    <source>
        <dbReference type="SAM" id="Phobius"/>
    </source>
</evidence>
<proteinExistence type="predicted"/>
<dbReference type="EMBL" id="JADEYR010000014">
    <property type="protein sequence ID" value="MBE9404756.1"/>
    <property type="molecule type" value="Genomic_DNA"/>
</dbReference>
<feature type="region of interest" description="Disordered" evidence="1">
    <location>
        <begin position="1"/>
        <end position="60"/>
    </location>
</feature>
<evidence type="ECO:0000313" key="3">
    <source>
        <dbReference type="EMBL" id="MBE9404756.1"/>
    </source>
</evidence>
<comment type="caution">
    <text evidence="3">The sequence shown here is derived from an EMBL/GenBank/DDBJ whole genome shotgun (WGS) entry which is preliminary data.</text>
</comment>
<sequence>MRIRADRAPPGGTSDGGGFGGSGLPDFTARGAAPGTDPTGLPDYVDRATPATLGEPSQRSRNRALTVVLSVVGATVLLLAVVALVLSQTVFRSVLEEDPPAYPTGPRTAEGQSEYVPDPEDPDLAPPPPIFTQAPTVDCHVPDHAEPAPSSNGTIRGGDLQYTIPNGWDFPWGSGSMPYMNEVQGQGRNVEGNWYSVVNLGRVVFPDSEGGYPGSERAAVAIFQCYATTAGVISHFGEHPEVTDYRTEAIEVDGYPAWIVQATYNFEDPDMLETSSASIVTSIVVEGPNGPSALASDVAADHPDHVQGLEEIIASLEVVE</sequence>
<reference evidence="3 4" key="1">
    <citation type="submission" date="2020-10" db="EMBL/GenBank/DDBJ databases">
        <title>Draft genome and description of Brachybacterium epidermidis sp nov.</title>
        <authorList>
            <person name="Boxberger M."/>
            <person name="La Scola B."/>
        </authorList>
    </citation>
    <scope>NUCLEOTIDE SEQUENCE [LARGE SCALE GENOMIC DNA]</scope>
    <source>
        <strain evidence="3 4">Marseille-Q2903</strain>
    </source>
</reference>
<feature type="compositionally biased region" description="Gly residues" evidence="1">
    <location>
        <begin position="13"/>
        <end position="23"/>
    </location>
</feature>
<gene>
    <name evidence="3" type="ORF">IOE58_11380</name>
</gene>
<keyword evidence="2" id="KW-0472">Membrane</keyword>
<organism evidence="3 4">
    <name type="scientific">Brachybacterium epidermidis</name>
    <dbReference type="NCBI Taxonomy" id="2781983"/>
    <lineage>
        <taxon>Bacteria</taxon>
        <taxon>Bacillati</taxon>
        <taxon>Actinomycetota</taxon>
        <taxon>Actinomycetes</taxon>
        <taxon>Micrococcales</taxon>
        <taxon>Dermabacteraceae</taxon>
        <taxon>Brachybacterium</taxon>
    </lineage>
</organism>